<evidence type="ECO:0000256" key="1">
    <source>
        <dbReference type="SAM" id="Phobius"/>
    </source>
</evidence>
<feature type="transmembrane region" description="Helical" evidence="1">
    <location>
        <begin position="119"/>
        <end position="141"/>
    </location>
</feature>
<gene>
    <name evidence="2" type="ORF">IAC96_05675</name>
</gene>
<dbReference type="Proteomes" id="UP000824201">
    <property type="component" value="Unassembled WGS sequence"/>
</dbReference>
<feature type="transmembrane region" description="Helical" evidence="1">
    <location>
        <begin position="91"/>
        <end position="113"/>
    </location>
</feature>
<name>A0A9D1JCR2_9FIRM</name>
<proteinExistence type="predicted"/>
<protein>
    <submittedName>
        <fullName evidence="2">DUF2975 domain-containing protein</fullName>
    </submittedName>
</protein>
<feature type="transmembrane region" description="Helical" evidence="1">
    <location>
        <begin position="52"/>
        <end position="71"/>
    </location>
</feature>
<comment type="caution">
    <text evidence="2">The sequence shown here is derived from an EMBL/GenBank/DDBJ whole genome shotgun (WGS) entry which is preliminary data.</text>
</comment>
<dbReference type="EMBL" id="DVHN01000063">
    <property type="protein sequence ID" value="HIR88423.1"/>
    <property type="molecule type" value="Genomic_DNA"/>
</dbReference>
<reference evidence="2" key="1">
    <citation type="submission" date="2020-10" db="EMBL/GenBank/DDBJ databases">
        <authorList>
            <person name="Gilroy R."/>
        </authorList>
    </citation>
    <scope>NUCLEOTIDE SEQUENCE</scope>
    <source>
        <strain evidence="2">ChiW13-3771</strain>
    </source>
</reference>
<reference evidence="2" key="2">
    <citation type="journal article" date="2021" name="PeerJ">
        <title>Extensive microbial diversity within the chicken gut microbiome revealed by metagenomics and culture.</title>
        <authorList>
            <person name="Gilroy R."/>
            <person name="Ravi A."/>
            <person name="Getino M."/>
            <person name="Pursley I."/>
            <person name="Horton D.L."/>
            <person name="Alikhan N.F."/>
            <person name="Baker D."/>
            <person name="Gharbi K."/>
            <person name="Hall N."/>
            <person name="Watson M."/>
            <person name="Adriaenssens E.M."/>
            <person name="Foster-Nyarko E."/>
            <person name="Jarju S."/>
            <person name="Secka A."/>
            <person name="Antonio M."/>
            <person name="Oren A."/>
            <person name="Chaudhuri R.R."/>
            <person name="La Ragione R."/>
            <person name="Hildebrand F."/>
            <person name="Pallen M.J."/>
        </authorList>
    </citation>
    <scope>NUCLEOTIDE SEQUENCE</scope>
    <source>
        <strain evidence="2">ChiW13-3771</strain>
    </source>
</reference>
<dbReference type="Pfam" id="PF11188">
    <property type="entry name" value="DUF2975"/>
    <property type="match status" value="1"/>
</dbReference>
<evidence type="ECO:0000313" key="3">
    <source>
        <dbReference type="Proteomes" id="UP000824201"/>
    </source>
</evidence>
<dbReference type="InterPro" id="IPR021354">
    <property type="entry name" value="DUF2975"/>
</dbReference>
<feature type="transmembrane region" description="Helical" evidence="1">
    <location>
        <begin position="12"/>
        <end position="32"/>
    </location>
</feature>
<evidence type="ECO:0000313" key="2">
    <source>
        <dbReference type="EMBL" id="HIR88423.1"/>
    </source>
</evidence>
<sequence>MEQKKLSKWLKCMIIGIGICGLIIYAVVIPYLGVDLRMQYPEFSYCFWPWLIFIWVTGIPCYVVLVFAWKIAANIGRDQSFSNTNAKLLKWISNLSAGDAGFFFVGNVMFLLLNMNHPSIVIMSFFIVFVGIVISVASAVLSHLVKKAAILQEQSDWTI</sequence>
<organism evidence="2 3">
    <name type="scientific">Candidatus Fimimorpha faecalis</name>
    <dbReference type="NCBI Taxonomy" id="2840824"/>
    <lineage>
        <taxon>Bacteria</taxon>
        <taxon>Bacillati</taxon>
        <taxon>Bacillota</taxon>
        <taxon>Clostridia</taxon>
        <taxon>Eubacteriales</taxon>
        <taxon>Candidatus Fimimorpha</taxon>
    </lineage>
</organism>
<dbReference type="AlphaFoldDB" id="A0A9D1JCR2"/>
<keyword evidence="1" id="KW-0812">Transmembrane</keyword>
<keyword evidence="1" id="KW-0472">Membrane</keyword>
<keyword evidence="1" id="KW-1133">Transmembrane helix</keyword>
<accession>A0A9D1JCR2</accession>